<dbReference type="AlphaFoldDB" id="A0A2W1L8C6"/>
<evidence type="ECO:0000256" key="1">
    <source>
        <dbReference type="ARBA" id="ARBA00023002"/>
    </source>
</evidence>
<accession>A0A2W1L8C6</accession>
<dbReference type="RefSeq" id="WP_111146112.1">
    <property type="nucleotide sequence ID" value="NZ_QKRB01000038.1"/>
</dbReference>
<dbReference type="EMBL" id="QKRB01000038">
    <property type="protein sequence ID" value="PZD96418.1"/>
    <property type="molecule type" value="Genomic_DNA"/>
</dbReference>
<dbReference type="Gene3D" id="3.50.50.60">
    <property type="entry name" value="FAD/NAD(P)-binding domain"/>
    <property type="match status" value="1"/>
</dbReference>
<dbReference type="OrthoDB" id="9766816at2"/>
<protein>
    <submittedName>
        <fullName evidence="3">FAD-dependent monooxygenase</fullName>
    </submittedName>
</protein>
<evidence type="ECO:0000259" key="2">
    <source>
        <dbReference type="Pfam" id="PF01494"/>
    </source>
</evidence>
<organism evidence="3 4">
    <name type="scientific">Paenibacillus sambharensis</name>
    <dbReference type="NCBI Taxonomy" id="1803190"/>
    <lineage>
        <taxon>Bacteria</taxon>
        <taxon>Bacillati</taxon>
        <taxon>Bacillota</taxon>
        <taxon>Bacilli</taxon>
        <taxon>Bacillales</taxon>
        <taxon>Paenibacillaceae</taxon>
        <taxon>Paenibacillus</taxon>
    </lineage>
</organism>
<keyword evidence="3" id="KW-0503">Monooxygenase</keyword>
<dbReference type="GO" id="GO:0071949">
    <property type="term" value="F:FAD binding"/>
    <property type="evidence" value="ECO:0007669"/>
    <property type="project" value="InterPro"/>
</dbReference>
<dbReference type="InterPro" id="IPR002938">
    <property type="entry name" value="FAD-bd"/>
</dbReference>
<dbReference type="Proteomes" id="UP000249522">
    <property type="component" value="Unassembled WGS sequence"/>
</dbReference>
<dbReference type="PANTHER" id="PTHR43476:SF5">
    <property type="entry name" value="FAD-DEPENDENT MONOOXYGENASE"/>
    <property type="match status" value="1"/>
</dbReference>
<gene>
    <name evidence="3" type="ORF">DNH61_07880</name>
</gene>
<dbReference type="Pfam" id="PF01494">
    <property type="entry name" value="FAD_binding_3"/>
    <property type="match status" value="1"/>
</dbReference>
<dbReference type="PANTHER" id="PTHR43476">
    <property type="entry name" value="3-(3-HYDROXY-PHENYL)PROPIONATE/3-HYDROXYCINNAMIC ACID HYDROXYLASE"/>
    <property type="match status" value="1"/>
</dbReference>
<evidence type="ECO:0000313" key="3">
    <source>
        <dbReference type="EMBL" id="PZD96418.1"/>
    </source>
</evidence>
<keyword evidence="4" id="KW-1185">Reference proteome</keyword>
<name>A0A2W1L8C6_9BACL</name>
<dbReference type="GO" id="GO:0004497">
    <property type="term" value="F:monooxygenase activity"/>
    <property type="evidence" value="ECO:0007669"/>
    <property type="project" value="UniProtKB-KW"/>
</dbReference>
<dbReference type="Gene3D" id="3.30.70.2450">
    <property type="match status" value="1"/>
</dbReference>
<evidence type="ECO:0000313" key="4">
    <source>
        <dbReference type="Proteomes" id="UP000249522"/>
    </source>
</evidence>
<keyword evidence="1" id="KW-0560">Oxidoreductase</keyword>
<dbReference type="PRINTS" id="PR00420">
    <property type="entry name" value="RNGMNOXGNASE"/>
</dbReference>
<proteinExistence type="predicted"/>
<dbReference type="SUPFAM" id="SSF51905">
    <property type="entry name" value="FAD/NAD(P)-binding domain"/>
    <property type="match status" value="1"/>
</dbReference>
<comment type="caution">
    <text evidence="3">The sequence shown here is derived from an EMBL/GenBank/DDBJ whole genome shotgun (WGS) entry which is preliminary data.</text>
</comment>
<feature type="domain" description="FAD-binding" evidence="2">
    <location>
        <begin position="2"/>
        <end position="350"/>
    </location>
</feature>
<dbReference type="InterPro" id="IPR050631">
    <property type="entry name" value="PheA/TfdB_FAD_monoxygenase"/>
</dbReference>
<reference evidence="3 4" key="1">
    <citation type="submission" date="2018-06" db="EMBL/GenBank/DDBJ databases">
        <title>Paenibacillus imtechensis sp. nov.</title>
        <authorList>
            <person name="Pinnaka A.K."/>
            <person name="Singh H."/>
            <person name="Kaur M."/>
        </authorList>
    </citation>
    <scope>NUCLEOTIDE SEQUENCE [LARGE SCALE GENOMIC DNA]</scope>
    <source>
        <strain evidence="3 4">SMB1</strain>
    </source>
</reference>
<dbReference type="InterPro" id="IPR036188">
    <property type="entry name" value="FAD/NAD-bd_sf"/>
</dbReference>
<sequence>MRCQVFISGGGIAGLTLGLLLSRHGINVIVAEKKRGEGLMYKGELLQPKSLQILDQLDTLRPLEQTSFKVRTMRLKELTDLHSLSGAGSRDAVMDYGVLEPPYDFALMHPHEKLKGLLMEEALQCPCFTMLQPGHVTGLEHDDSGRAEAAIVKTPDEELRIEADFFVGAEGRISPVRETMNVSMNRTEYNHHFLTVSFRKPAELTEATILSHDSRFLGLFPLPDNRVRTVYLIRPEEYKPMRSGGLDSFYQAYRELYPPMEGCVEEIESWKEIQLMIPFRHQASQFVQHNIAIIGDAAHNVHPMAGEGMNMAIQDADILGQLLVYLYKERLPLDNALYAYDSVRRPRAEFIANLSHLSALAYSYTFPGMSSIRPRILQSIAKSPYLHYKYMLNISGLGMWPDTLADRFTQLGIWPKRRTLSSQEKLRHRFSSEEDYPWLTGYKPLAE</sequence>